<evidence type="ECO:0000313" key="11">
    <source>
        <dbReference type="EMBL" id="CAI8008987.1"/>
    </source>
</evidence>
<evidence type="ECO:0000259" key="10">
    <source>
        <dbReference type="Pfam" id="PF07995"/>
    </source>
</evidence>
<dbReference type="InterPro" id="IPR011041">
    <property type="entry name" value="Quinoprot_gluc/sorb_DH_b-prop"/>
</dbReference>
<dbReference type="Pfam" id="PF07995">
    <property type="entry name" value="GSDH"/>
    <property type="match status" value="2"/>
</dbReference>
<dbReference type="InterPro" id="IPR029058">
    <property type="entry name" value="AB_hydrolase_fold"/>
</dbReference>
<protein>
    <submittedName>
        <fullName evidence="11">HHIP-like protein 1</fullName>
    </submittedName>
</protein>
<keyword evidence="3" id="KW-0964">Secreted</keyword>
<feature type="domain" description="Glucose/Sorbosone dehydrogenase" evidence="10">
    <location>
        <begin position="201"/>
        <end position="565"/>
    </location>
</feature>
<dbReference type="GO" id="GO:0005576">
    <property type="term" value="C:extracellular region"/>
    <property type="evidence" value="ECO:0007669"/>
    <property type="project" value="UniProtKB-SubCell"/>
</dbReference>
<feature type="compositionally biased region" description="Low complexity" evidence="7">
    <location>
        <begin position="607"/>
        <end position="617"/>
    </location>
</feature>
<feature type="domain" description="Glucose/Sorbosone dehydrogenase" evidence="10">
    <location>
        <begin position="807"/>
        <end position="1111"/>
    </location>
</feature>
<dbReference type="InterPro" id="IPR019149">
    <property type="entry name" value="ABHD18"/>
</dbReference>
<dbReference type="EMBL" id="CASHTH010000914">
    <property type="protein sequence ID" value="CAI8008987.1"/>
    <property type="molecule type" value="Genomic_DNA"/>
</dbReference>
<feature type="region of interest" description="Disordered" evidence="7">
    <location>
        <begin position="1549"/>
        <end position="1570"/>
    </location>
</feature>
<keyword evidence="6" id="KW-0325">Glycoprotein</keyword>
<sequence length="1649" mass="182336">MYSAALPVLLASLLPCFWSHPQCLDSQPPFQENSLSYCKEYAEFGCCVPADETTIRDKVEAQLSGMSELQRENCETYLKNISCLPCSPYAAHIYETEGGGEPRTFPELCGSYCRDVYVSCRTPLLDLLGLRPWENGLVSEQPETQQKLEEDAETFCKEVIPEDSSYCYPDVLDGPEVEGFSTEQVGELSCLCGEPVARGLRNPLAAVHAGDGSGRLFIVEQIGVIHILDKDRNLLPQPFLDITDGVIPISRRGDERGLLGLAFHPNHSENGLFYVYYSTLIDRSHYSIVSEFRVNASGGNTTDPDSEREILRLLQPYSNHNGGQLLFKDGYLLVFLGDGGLGGDPSNNGLNLGTLLGSVVRIDVNGRDSGLEYAIPPDNPFVGDANARGEIYAYGLRNPWRCSFDRGDRDTGHGAGRLFCGDVGQDEFEEIDIIEKGGNYGWRGFEGSECFDQNICNSLSEAIPPIDAYPHSPSFGMSVTGGYIYRGCLFPNLQGLYIYGDYSTGRVFALKEEEGEDGGVRWERSELCMGDEMVCTDGLVGKERERHILSFGEDEDGEIYILVTNDASPSNNGGVVYHLVDPSRRTSPNVCDGNPINGGAEVDGEEGTTSGAASVTTTDDTAYGHPQCLDSEPPFADPDMTVCGEYADFGCCTRRLDRRAGLDARLALDKFSSDQDREVCMDYMRNISCLACSPYAAHIFETEGGSERIAFPQLCSNYCVEAYVKCHLGMMRLFKLFPWRDGLVEKRPKTREALQRDAAVFCNHYIPQDSPYCYPEVLDGPEIDGFSTEQVGELGCLCGDPVASGLRNPLAAVHAGDRSGRLFIVEQIGVIHILDKDRNLLPQPFLDISDKLIPISRRGDERGLLGLAFHPNYATNGLFYVYYSTRVSSPSQHWSRVSEFQVNTTADPNLANRDSERIVFQVRQPYSNHNGGQLLFKDGYLLVFLGDGGSARDPQGHGQNKETLHGSVLRIDVNGRDSGLEYAIPPDNPFVGDANARGEIYAYGLRNPWRCSLDRGDRDTGHGAGRLFCGDVGQGTFEEVDIIEKGGNYGWKIFEGNMCTSSSSSTCSSIPDAIPPIHDYPRSVGVSVTGGYVYRGCTFPNLRGLYIFGDYGSGRMFGLRENVTSGEWAHSELCMGDEGTCTGGLVGADRQRFILSFGEDEEGELYVLTSSTVNPRQSTGVVYRIVDPSRFLDHRSVLFSREGCAEILRRHPQKVRVQKVREMKEGVVYEGEFFSPLAAYLPGLLPKQSEVARFELVLPQSWLETDRKPVYIHLAGTGDHYFWRRRFMTVLPTLKSSGIGAVSLENPLYGSRKPPEQTRSQVQYVSDLFVMGMALILECMVIMHWLEGRGLGPVGLTGFSMGGHNCSLAAALWPKAVAAVPCLSWSTASSSFTEGLLSGTVCWDVLDAQLRDCYSGRDERRRHCFMRIGELETAVQSNLSKPTLLSSLSFTREEANCTNRETPSGPSSETTNELGKSREVAGETEPHRKLWWLNSAIKATTGDDRTLFYSPEDQSHRGSGLEQSVSRGQVMTASFHGFSSLLHLVQQSVTGHKRRGRRGAKEPVRGRRHHPQPELVETMRMVLDTWTHHQNFPIPLAPSLAHFVTARDDAYIPRRHIPDVRSLWQGCEVEYVSGGHISTTLVKQGTVQY</sequence>
<evidence type="ECO:0000256" key="8">
    <source>
        <dbReference type="SAM" id="SignalP"/>
    </source>
</evidence>
<evidence type="ECO:0000256" key="6">
    <source>
        <dbReference type="ARBA" id="ARBA00023180"/>
    </source>
</evidence>
<feature type="domain" description="Folate receptor-like" evidence="9">
    <location>
        <begin position="26"/>
        <end position="167"/>
    </location>
</feature>
<evidence type="ECO:0000256" key="3">
    <source>
        <dbReference type="ARBA" id="ARBA00022525"/>
    </source>
</evidence>
<evidence type="ECO:0000256" key="5">
    <source>
        <dbReference type="ARBA" id="ARBA00023157"/>
    </source>
</evidence>
<organism evidence="11 12">
    <name type="scientific">Geodia barretti</name>
    <name type="common">Barrett's horny sponge</name>
    <dbReference type="NCBI Taxonomy" id="519541"/>
    <lineage>
        <taxon>Eukaryota</taxon>
        <taxon>Metazoa</taxon>
        <taxon>Porifera</taxon>
        <taxon>Demospongiae</taxon>
        <taxon>Heteroscleromorpha</taxon>
        <taxon>Tetractinellida</taxon>
        <taxon>Astrophorina</taxon>
        <taxon>Geodiidae</taxon>
        <taxon>Geodia</taxon>
    </lineage>
</organism>
<evidence type="ECO:0000256" key="1">
    <source>
        <dbReference type="ARBA" id="ARBA00004613"/>
    </source>
</evidence>
<dbReference type="SUPFAM" id="SSF50952">
    <property type="entry name" value="Soluble quinoprotein glucose dehydrogenase"/>
    <property type="match status" value="2"/>
</dbReference>
<gene>
    <name evidence="11" type="ORF">GBAR_LOCUS6090</name>
</gene>
<accession>A0AA35RF35</accession>
<evidence type="ECO:0000256" key="4">
    <source>
        <dbReference type="ARBA" id="ARBA00022729"/>
    </source>
</evidence>
<dbReference type="Gene3D" id="2.120.10.30">
    <property type="entry name" value="TolB, C-terminal domain"/>
    <property type="match status" value="2"/>
</dbReference>
<evidence type="ECO:0000313" key="12">
    <source>
        <dbReference type="Proteomes" id="UP001174909"/>
    </source>
</evidence>
<dbReference type="InterPro" id="IPR018143">
    <property type="entry name" value="Folate_rcpt-like"/>
</dbReference>
<evidence type="ECO:0000256" key="2">
    <source>
        <dbReference type="ARBA" id="ARBA00010658"/>
    </source>
</evidence>
<feature type="chain" id="PRO_5041269220" evidence="8">
    <location>
        <begin position="20"/>
        <end position="1649"/>
    </location>
</feature>
<dbReference type="Proteomes" id="UP001174909">
    <property type="component" value="Unassembled WGS sequence"/>
</dbReference>
<dbReference type="PANTHER" id="PTHR19328:SF75">
    <property type="entry name" value="ALDOSE SUGAR DEHYDROGENASE YLII"/>
    <property type="match status" value="1"/>
</dbReference>
<keyword evidence="5" id="KW-1015">Disulfide bond</keyword>
<dbReference type="SUPFAM" id="SSF53474">
    <property type="entry name" value="alpha/beta-Hydrolases"/>
    <property type="match status" value="1"/>
</dbReference>
<dbReference type="PANTHER" id="PTHR19328">
    <property type="entry name" value="HEDGEHOG-INTERACTING PROTEIN"/>
    <property type="match status" value="1"/>
</dbReference>
<feature type="domain" description="Folate receptor-like" evidence="9">
    <location>
        <begin position="634"/>
        <end position="762"/>
    </location>
</feature>
<feature type="signal peptide" evidence="8">
    <location>
        <begin position="1"/>
        <end position="19"/>
    </location>
</feature>
<name>A0AA35RF35_GEOBA</name>
<dbReference type="InterPro" id="IPR011042">
    <property type="entry name" value="6-blade_b-propeller_TolB-like"/>
</dbReference>
<dbReference type="Pfam" id="PF09752">
    <property type="entry name" value="ABHD18"/>
    <property type="match status" value="1"/>
</dbReference>
<keyword evidence="4 8" id="KW-0732">Signal</keyword>
<dbReference type="InterPro" id="IPR012938">
    <property type="entry name" value="Glc/Sorbosone_DH"/>
</dbReference>
<evidence type="ECO:0000259" key="9">
    <source>
        <dbReference type="Pfam" id="PF03024"/>
    </source>
</evidence>
<dbReference type="Gene3D" id="3.40.50.1820">
    <property type="entry name" value="alpha/beta hydrolase"/>
    <property type="match status" value="1"/>
</dbReference>
<evidence type="ECO:0000256" key="7">
    <source>
        <dbReference type="SAM" id="MobiDB-lite"/>
    </source>
</evidence>
<reference evidence="11" key="1">
    <citation type="submission" date="2023-03" db="EMBL/GenBank/DDBJ databases">
        <authorList>
            <person name="Steffen K."/>
            <person name="Cardenas P."/>
        </authorList>
    </citation>
    <scope>NUCLEOTIDE SEQUENCE</scope>
</reference>
<comment type="caution">
    <text evidence="11">The sequence shown here is derived from an EMBL/GenBank/DDBJ whole genome shotgun (WGS) entry which is preliminary data.</text>
</comment>
<dbReference type="Pfam" id="PF03024">
    <property type="entry name" value="Folate_rec"/>
    <property type="match status" value="2"/>
</dbReference>
<feature type="region of interest" description="Disordered" evidence="7">
    <location>
        <begin position="1455"/>
        <end position="1482"/>
    </location>
</feature>
<proteinExistence type="inferred from homology"/>
<comment type="subcellular location">
    <subcellularLocation>
        <location evidence="1">Secreted</location>
    </subcellularLocation>
</comment>
<feature type="region of interest" description="Disordered" evidence="7">
    <location>
        <begin position="597"/>
        <end position="617"/>
    </location>
</feature>
<feature type="compositionally biased region" description="Polar residues" evidence="7">
    <location>
        <begin position="1455"/>
        <end position="1474"/>
    </location>
</feature>
<keyword evidence="12" id="KW-1185">Reference proteome</keyword>
<comment type="similarity">
    <text evidence="2">Belongs to the HHIP family.</text>
</comment>